<feature type="region of interest" description="Disordered" evidence="2">
    <location>
        <begin position="691"/>
        <end position="718"/>
    </location>
</feature>
<evidence type="ECO:0008006" key="5">
    <source>
        <dbReference type="Google" id="ProtNLM"/>
    </source>
</evidence>
<dbReference type="GO" id="GO:0003677">
    <property type="term" value="F:DNA binding"/>
    <property type="evidence" value="ECO:0007669"/>
    <property type="project" value="TreeGrafter"/>
</dbReference>
<dbReference type="PANTHER" id="PTHR15268:SF17">
    <property type="entry name" value="BCLAF1 AND THRAP3 FAMILY MEMBER 3"/>
    <property type="match status" value="1"/>
</dbReference>
<dbReference type="PANTHER" id="PTHR15268">
    <property type="entry name" value="THRAP3/BCLAF1"/>
    <property type="match status" value="1"/>
</dbReference>
<organism evidence="3 4">
    <name type="scientific">Chiloscyllium punctatum</name>
    <name type="common">Brownbanded bambooshark</name>
    <name type="synonym">Hemiscyllium punctatum</name>
    <dbReference type="NCBI Taxonomy" id="137246"/>
    <lineage>
        <taxon>Eukaryota</taxon>
        <taxon>Metazoa</taxon>
        <taxon>Chordata</taxon>
        <taxon>Craniata</taxon>
        <taxon>Vertebrata</taxon>
        <taxon>Chondrichthyes</taxon>
        <taxon>Elasmobranchii</taxon>
        <taxon>Galeomorphii</taxon>
        <taxon>Galeoidea</taxon>
        <taxon>Orectolobiformes</taxon>
        <taxon>Hemiscylliidae</taxon>
        <taxon>Chiloscyllium</taxon>
    </lineage>
</organism>
<feature type="compositionally biased region" description="Basic and acidic residues" evidence="2">
    <location>
        <begin position="306"/>
        <end position="318"/>
    </location>
</feature>
<proteinExistence type="inferred from homology"/>
<feature type="region of interest" description="Disordered" evidence="2">
    <location>
        <begin position="85"/>
        <end position="159"/>
    </location>
</feature>
<evidence type="ECO:0000256" key="2">
    <source>
        <dbReference type="SAM" id="MobiDB-lite"/>
    </source>
</evidence>
<feature type="compositionally biased region" description="Basic residues" evidence="2">
    <location>
        <begin position="1"/>
        <end position="15"/>
    </location>
</feature>
<feature type="compositionally biased region" description="Basic and acidic residues" evidence="2">
    <location>
        <begin position="432"/>
        <end position="454"/>
    </location>
</feature>
<feature type="region of interest" description="Disordered" evidence="2">
    <location>
        <begin position="335"/>
        <end position="486"/>
    </location>
</feature>
<reference evidence="3 4" key="1">
    <citation type="journal article" date="2018" name="Nat. Ecol. Evol.">
        <title>Shark genomes provide insights into elasmobranch evolution and the origin of vertebrates.</title>
        <authorList>
            <person name="Hara Y"/>
            <person name="Yamaguchi K"/>
            <person name="Onimaru K"/>
            <person name="Kadota M"/>
            <person name="Koyanagi M"/>
            <person name="Keeley SD"/>
            <person name="Tatsumi K"/>
            <person name="Tanaka K"/>
            <person name="Motone F"/>
            <person name="Kageyama Y"/>
            <person name="Nozu R"/>
            <person name="Adachi N"/>
            <person name="Nishimura O"/>
            <person name="Nakagawa R"/>
            <person name="Tanegashima C"/>
            <person name="Kiyatake I"/>
            <person name="Matsumoto R"/>
            <person name="Murakumo K"/>
            <person name="Nishida K"/>
            <person name="Terakita A"/>
            <person name="Kuratani S"/>
            <person name="Sato K"/>
            <person name="Hyodo S Kuraku.S."/>
        </authorList>
    </citation>
    <scope>NUCLEOTIDE SEQUENCE [LARGE SCALE GENOMIC DNA]</scope>
</reference>
<dbReference type="GO" id="GO:0003712">
    <property type="term" value="F:transcription coregulator activity"/>
    <property type="evidence" value="ECO:0007669"/>
    <property type="project" value="TreeGrafter"/>
</dbReference>
<accession>A0A401T5Z1</accession>
<dbReference type="OrthoDB" id="9935637at2759"/>
<evidence type="ECO:0000313" key="4">
    <source>
        <dbReference type="Proteomes" id="UP000287033"/>
    </source>
</evidence>
<dbReference type="EMBL" id="BEZZ01001103">
    <property type="protein sequence ID" value="GCC38045.1"/>
    <property type="molecule type" value="Genomic_DNA"/>
</dbReference>
<comment type="similarity">
    <text evidence="1">Belongs to the BCLAF1/THRAP3 family.</text>
</comment>
<dbReference type="InterPro" id="IPR029199">
    <property type="entry name" value="THRAP3_BCLAF1"/>
</dbReference>
<keyword evidence="4" id="KW-1185">Reference proteome</keyword>
<comment type="caution">
    <text evidence="3">The sequence shown here is derived from an EMBL/GenBank/DDBJ whole genome shotgun (WGS) entry which is preliminary data.</text>
</comment>
<feature type="region of interest" description="Disordered" evidence="2">
    <location>
        <begin position="289"/>
        <end position="318"/>
    </location>
</feature>
<protein>
    <recommendedName>
        <fullName evidence="5">BCLAF1 and THRAP3 family member 3</fullName>
    </recommendedName>
</protein>
<dbReference type="GO" id="GO:0016592">
    <property type="term" value="C:mediator complex"/>
    <property type="evidence" value="ECO:0007669"/>
    <property type="project" value="TreeGrafter"/>
</dbReference>
<dbReference type="Proteomes" id="UP000287033">
    <property type="component" value="Unassembled WGS sequence"/>
</dbReference>
<evidence type="ECO:0000313" key="3">
    <source>
        <dbReference type="EMBL" id="GCC38045.1"/>
    </source>
</evidence>
<dbReference type="GO" id="GO:0045944">
    <property type="term" value="P:positive regulation of transcription by RNA polymerase II"/>
    <property type="evidence" value="ECO:0007669"/>
    <property type="project" value="TreeGrafter"/>
</dbReference>
<name>A0A401T5Z1_CHIPU</name>
<evidence type="ECO:0000256" key="1">
    <source>
        <dbReference type="ARBA" id="ARBA00006481"/>
    </source>
</evidence>
<dbReference type="Pfam" id="PF15440">
    <property type="entry name" value="THRAP3_BCLAF1"/>
    <property type="match status" value="1"/>
</dbReference>
<feature type="compositionally biased region" description="Basic and acidic residues" evidence="2">
    <location>
        <begin position="339"/>
        <end position="351"/>
    </location>
</feature>
<dbReference type="OMA" id="KWHEDEF"/>
<feature type="region of interest" description="Disordered" evidence="2">
    <location>
        <begin position="1"/>
        <end position="23"/>
    </location>
</feature>
<feature type="compositionally biased region" description="Polar residues" evidence="2">
    <location>
        <begin position="403"/>
        <end position="415"/>
    </location>
</feature>
<gene>
    <name evidence="3" type="ORF">chiPu_0016556</name>
</gene>
<feature type="region of interest" description="Disordered" evidence="2">
    <location>
        <begin position="224"/>
        <end position="247"/>
    </location>
</feature>
<feature type="region of interest" description="Disordered" evidence="2">
    <location>
        <begin position="763"/>
        <end position="784"/>
    </location>
</feature>
<feature type="compositionally biased region" description="Basic and acidic residues" evidence="2">
    <location>
        <begin position="388"/>
        <end position="399"/>
    </location>
</feature>
<sequence>MVRSRSRSPRWKHRSISPTYGRSQEYPVERPLYQSYSGELKEFGQSSGRPLQWKSQREKWAETAGVESRSADAQYGAIHRKVFEYGYPSPNPRRIGSEHTSPTGRDLYLQEKEGNRSYPPPSRYLEDNPYHDHDERPCDSNEWHEHRKSSHNERHHDHDQWHNDFDQRRYHQNVEIPTHVRLYNEKLKNFGGDPQMDSCAQSLPTAAGCTESWHNLENFRNPSFREERRSGSHSPGRRAKEFLDRSPYQRRYPDEDEVKGYRETSGRAWVSAKHEVIEHEKDLKWRGEKFPQNRKSYPTASYDDSEGSHVKEIPRDRYNDGSHCEEFVQVKSGFAHSPRYPEMHTSSEHRKIFSSGREPAYSSKGREFTSSSSSNKEVSRFHSSSRKSGTDVNRREGRHSVSGKYSVSEHSSSRLQHGCKKEVSSRSQPSVTRDRSEAGKELRKRSRSSEEHRGSTHKRSSHQSSDMEKSRHGTKSERNRTTESLTIRIDMKKTVKKCRPTSSHASERLMSRDLVSVGKKRDEFHHVFEHMGSSFEANPNISSGEFAQEIITLVHQIKEDHFKSSDLTLHDRFSKLQNAESPGRKEENARGPEIHRRIDMSLEDLHNRERKPVARKTSTWVAVNPDDLRHDIERRRKERLQDKYGETYQTLEPMFLSRRSERSEKSHLLNRVKTDRTPRLKEPSVRLTKYRESLHRESSVATKRKIRETSEERSRSLQRPLKHFTKEYPSSGRKRGLTFETKYRRIYGVGFGRTNQRIFTKHFREGLSRKRRDERELPSSTTDK</sequence>
<feature type="compositionally biased region" description="Basic and acidic residues" evidence="2">
    <location>
        <begin position="465"/>
        <end position="481"/>
    </location>
</feature>
<dbReference type="STRING" id="137246.A0A401T5Z1"/>
<feature type="compositionally biased region" description="Basic and acidic residues" evidence="2">
    <location>
        <begin position="124"/>
        <end position="159"/>
    </location>
</feature>
<dbReference type="AlphaFoldDB" id="A0A401T5Z1"/>